<feature type="compositionally biased region" description="Low complexity" evidence="1">
    <location>
        <begin position="70"/>
        <end position="85"/>
    </location>
</feature>
<dbReference type="AlphaFoldDB" id="A0AA35YAF2"/>
<keyword evidence="3" id="KW-1185">Reference proteome</keyword>
<sequence>MSEAGRVEVNCQKEIVIAAQESNIPDVDATTDDQSILEARDQSKIDDYEGFLDLGFIPKLNPRKRKASHSGGAYDAKAGSSSAAGDHSTPPLSKKSKFTIDLNALDEEWDINVDEVIEIMIENNFSIRERKEARKG</sequence>
<gene>
    <name evidence="2" type="ORF">LSALG_LOCUS5431</name>
</gene>
<evidence type="ECO:0000313" key="3">
    <source>
        <dbReference type="Proteomes" id="UP001177003"/>
    </source>
</evidence>
<feature type="region of interest" description="Disordered" evidence="1">
    <location>
        <begin position="62"/>
        <end position="97"/>
    </location>
</feature>
<reference evidence="2" key="1">
    <citation type="submission" date="2023-04" db="EMBL/GenBank/DDBJ databases">
        <authorList>
            <person name="Vijverberg K."/>
            <person name="Xiong W."/>
            <person name="Schranz E."/>
        </authorList>
    </citation>
    <scope>NUCLEOTIDE SEQUENCE</scope>
</reference>
<dbReference type="EMBL" id="OX465086">
    <property type="protein sequence ID" value="CAI9264796.1"/>
    <property type="molecule type" value="Genomic_DNA"/>
</dbReference>
<evidence type="ECO:0000256" key="1">
    <source>
        <dbReference type="SAM" id="MobiDB-lite"/>
    </source>
</evidence>
<organism evidence="2 3">
    <name type="scientific">Lactuca saligna</name>
    <name type="common">Willowleaf lettuce</name>
    <dbReference type="NCBI Taxonomy" id="75948"/>
    <lineage>
        <taxon>Eukaryota</taxon>
        <taxon>Viridiplantae</taxon>
        <taxon>Streptophyta</taxon>
        <taxon>Embryophyta</taxon>
        <taxon>Tracheophyta</taxon>
        <taxon>Spermatophyta</taxon>
        <taxon>Magnoliopsida</taxon>
        <taxon>eudicotyledons</taxon>
        <taxon>Gunneridae</taxon>
        <taxon>Pentapetalae</taxon>
        <taxon>asterids</taxon>
        <taxon>campanulids</taxon>
        <taxon>Asterales</taxon>
        <taxon>Asteraceae</taxon>
        <taxon>Cichorioideae</taxon>
        <taxon>Cichorieae</taxon>
        <taxon>Lactucinae</taxon>
        <taxon>Lactuca</taxon>
    </lineage>
</organism>
<dbReference type="Proteomes" id="UP001177003">
    <property type="component" value="Chromosome 0"/>
</dbReference>
<evidence type="ECO:0000313" key="2">
    <source>
        <dbReference type="EMBL" id="CAI9264796.1"/>
    </source>
</evidence>
<accession>A0AA35YAF2</accession>
<proteinExistence type="predicted"/>
<name>A0AA35YAF2_LACSI</name>
<protein>
    <submittedName>
        <fullName evidence="2">Uncharacterized protein</fullName>
    </submittedName>
</protein>